<dbReference type="AlphaFoldDB" id="A0A1J4KJS0"/>
<dbReference type="GO" id="GO:0051539">
    <property type="term" value="F:4 iron, 4 sulfur cluster binding"/>
    <property type="evidence" value="ECO:0007669"/>
    <property type="project" value="UniProtKB-KW"/>
</dbReference>
<dbReference type="GeneID" id="94835380"/>
<keyword evidence="5" id="KW-0408">Iron</keyword>
<dbReference type="Pfam" id="PF04055">
    <property type="entry name" value="Radical_SAM"/>
    <property type="match status" value="1"/>
</dbReference>
<dbReference type="SFLD" id="SFLDG01067">
    <property type="entry name" value="SPASM/twitch_domain_containing"/>
    <property type="match status" value="1"/>
</dbReference>
<sequence>MKRKIFTFVKTFFSGHFITIVLSMSLKKYTVNMHFIRCCNYHCKFCFHRGIEDDETLSLNQWHYIIDNIARTTSVKRINFAGGEPFMAANYTKDLIHYAKSRGLQTSVITNSALFTNKLFDQVKNDLDMIGISVDSGDDSINFLIGRNSRFSDKLDSHLNHVRRVAALCKANNKYLKLNTVICRENLHDDSIFSLMNELQPDRWKVFRVLKIENENGVDKDEREPYTGFLTDQEWDDWKLRCKEKCDIEPVYENNDDMLTSYLLVDEKGYILDSSSGSKERKYSLLENELSDIIDDVGFSSEKFLKRGGLFEITKEIEDMAA</sequence>
<dbReference type="CDD" id="cd01335">
    <property type="entry name" value="Radical_SAM"/>
    <property type="match status" value="1"/>
</dbReference>
<keyword evidence="4" id="KW-0479">Metal-binding</keyword>
<evidence type="ECO:0000256" key="4">
    <source>
        <dbReference type="ARBA" id="ARBA00022723"/>
    </source>
</evidence>
<dbReference type="InterPro" id="IPR051196">
    <property type="entry name" value="RSAD2/Viperin_antiviral"/>
</dbReference>
<evidence type="ECO:0000313" key="10">
    <source>
        <dbReference type="Proteomes" id="UP000179807"/>
    </source>
</evidence>
<evidence type="ECO:0000256" key="1">
    <source>
        <dbReference type="ARBA" id="ARBA00001966"/>
    </source>
</evidence>
<evidence type="ECO:0000259" key="8">
    <source>
        <dbReference type="PROSITE" id="PS51918"/>
    </source>
</evidence>
<dbReference type="GO" id="GO:0003824">
    <property type="term" value="F:catalytic activity"/>
    <property type="evidence" value="ECO:0007669"/>
    <property type="project" value="InterPro"/>
</dbReference>
<keyword evidence="6" id="KW-0411">Iron-sulfur</keyword>
<reference evidence="9" key="1">
    <citation type="submission" date="2016-10" db="EMBL/GenBank/DDBJ databases">
        <authorList>
            <person name="Benchimol M."/>
            <person name="Almeida L.G."/>
            <person name="Vasconcelos A.T."/>
            <person name="Perreira-Neves A."/>
            <person name="Rosa I.A."/>
            <person name="Tasca T."/>
            <person name="Bogo M.R."/>
            <person name="de Souza W."/>
        </authorList>
    </citation>
    <scope>NUCLEOTIDE SEQUENCE [LARGE SCALE GENOMIC DNA]</scope>
    <source>
        <strain evidence="9">K</strain>
    </source>
</reference>
<protein>
    <submittedName>
        <fullName evidence="9">Radical SAM domain containing protein</fullName>
    </submittedName>
</protein>
<organism evidence="9 10">
    <name type="scientific">Tritrichomonas foetus</name>
    <dbReference type="NCBI Taxonomy" id="1144522"/>
    <lineage>
        <taxon>Eukaryota</taxon>
        <taxon>Metamonada</taxon>
        <taxon>Parabasalia</taxon>
        <taxon>Tritrichomonadida</taxon>
        <taxon>Tritrichomonadidae</taxon>
        <taxon>Tritrichomonas</taxon>
    </lineage>
</organism>
<name>A0A1J4KJS0_9EUKA</name>
<dbReference type="InterPro" id="IPR058240">
    <property type="entry name" value="rSAM_sf"/>
</dbReference>
<dbReference type="SMART" id="SM00729">
    <property type="entry name" value="Elp3"/>
    <property type="match status" value="1"/>
</dbReference>
<dbReference type="RefSeq" id="XP_068364490.1">
    <property type="nucleotide sequence ID" value="XM_068500676.1"/>
</dbReference>
<dbReference type="PANTHER" id="PTHR21339">
    <property type="entry name" value="RADICAL S-ADENOSYL METHIONINE DOMAIN-CONTAINING PROTEIN 2"/>
    <property type="match status" value="1"/>
</dbReference>
<keyword evidence="2" id="KW-0004">4Fe-4S</keyword>
<dbReference type="InterPro" id="IPR007197">
    <property type="entry name" value="rSAM"/>
</dbReference>
<gene>
    <name evidence="9" type="ORF">TRFO_19240</name>
</gene>
<dbReference type="EMBL" id="MLAK01000590">
    <property type="protein sequence ID" value="OHT11354.1"/>
    <property type="molecule type" value="Genomic_DNA"/>
</dbReference>
<dbReference type="OrthoDB" id="549750at2759"/>
<evidence type="ECO:0000256" key="6">
    <source>
        <dbReference type="ARBA" id="ARBA00023014"/>
    </source>
</evidence>
<keyword evidence="10" id="KW-1185">Reference proteome</keyword>
<evidence type="ECO:0000256" key="7">
    <source>
        <dbReference type="ARBA" id="ARBA00023118"/>
    </source>
</evidence>
<evidence type="ECO:0000256" key="2">
    <source>
        <dbReference type="ARBA" id="ARBA00022485"/>
    </source>
</evidence>
<accession>A0A1J4KJS0</accession>
<dbReference type="InterPro" id="IPR006638">
    <property type="entry name" value="Elp3/MiaA/NifB-like_rSAM"/>
</dbReference>
<keyword evidence="3" id="KW-0949">S-adenosyl-L-methionine</keyword>
<dbReference type="SFLD" id="SFLDS00029">
    <property type="entry name" value="Radical_SAM"/>
    <property type="match status" value="1"/>
</dbReference>
<evidence type="ECO:0000256" key="5">
    <source>
        <dbReference type="ARBA" id="ARBA00023004"/>
    </source>
</evidence>
<proteinExistence type="predicted"/>
<comment type="cofactor">
    <cofactor evidence="1">
        <name>[4Fe-4S] cluster</name>
        <dbReference type="ChEBI" id="CHEBI:49883"/>
    </cofactor>
</comment>
<dbReference type="PROSITE" id="PS51918">
    <property type="entry name" value="RADICAL_SAM"/>
    <property type="match status" value="1"/>
</dbReference>
<evidence type="ECO:0000313" key="9">
    <source>
        <dbReference type="EMBL" id="OHT11354.1"/>
    </source>
</evidence>
<comment type="caution">
    <text evidence="9">The sequence shown here is derived from an EMBL/GenBank/DDBJ whole genome shotgun (WGS) entry which is preliminary data.</text>
</comment>
<dbReference type="SMR" id="A0A1J4KJS0"/>
<dbReference type="Proteomes" id="UP000179807">
    <property type="component" value="Unassembled WGS sequence"/>
</dbReference>
<dbReference type="GO" id="GO:0051607">
    <property type="term" value="P:defense response to virus"/>
    <property type="evidence" value="ECO:0007669"/>
    <property type="project" value="UniProtKB-KW"/>
</dbReference>
<dbReference type="PANTHER" id="PTHR21339:SF0">
    <property type="entry name" value="S-ADENOSYLMETHIONINE-DEPENDENT NUCLEOTIDE DEHYDRATASE RSAD2"/>
    <property type="match status" value="1"/>
</dbReference>
<dbReference type="InterPro" id="IPR013785">
    <property type="entry name" value="Aldolase_TIM"/>
</dbReference>
<feature type="domain" description="Radical SAM core" evidence="8">
    <location>
        <begin position="25"/>
        <end position="249"/>
    </location>
</feature>
<dbReference type="NCBIfam" id="NF038283">
    <property type="entry name" value="viperin_w_prok"/>
    <property type="match status" value="1"/>
</dbReference>
<keyword evidence="7" id="KW-0051">Antiviral defense</keyword>
<dbReference type="VEuPathDB" id="TrichDB:TRFO_19240"/>
<dbReference type="Gene3D" id="3.20.20.70">
    <property type="entry name" value="Aldolase class I"/>
    <property type="match status" value="1"/>
</dbReference>
<evidence type="ECO:0000256" key="3">
    <source>
        <dbReference type="ARBA" id="ARBA00022691"/>
    </source>
</evidence>
<dbReference type="SFLD" id="SFLDG01088">
    <property type="entry name" value="antiviral_proteins"/>
    <property type="match status" value="1"/>
</dbReference>
<dbReference type="SUPFAM" id="SSF102114">
    <property type="entry name" value="Radical SAM enzymes"/>
    <property type="match status" value="1"/>
</dbReference>
<dbReference type="GO" id="GO:0046872">
    <property type="term" value="F:metal ion binding"/>
    <property type="evidence" value="ECO:0007669"/>
    <property type="project" value="UniProtKB-KW"/>
</dbReference>